<evidence type="ECO:0000256" key="1">
    <source>
        <dbReference type="SAM" id="MobiDB-lite"/>
    </source>
</evidence>
<dbReference type="Proteomes" id="UP000001744">
    <property type="component" value="Unassembled WGS sequence"/>
</dbReference>
<feature type="compositionally biased region" description="Polar residues" evidence="1">
    <location>
        <begin position="52"/>
        <end position="65"/>
    </location>
</feature>
<feature type="region of interest" description="Disordered" evidence="1">
    <location>
        <begin position="1"/>
        <end position="87"/>
    </location>
</feature>
<reference evidence="2 3" key="1">
    <citation type="journal article" date="2011" name="Science">
        <title>Comparative functional genomics of the fission yeasts.</title>
        <authorList>
            <person name="Rhind N."/>
            <person name="Chen Z."/>
            <person name="Yassour M."/>
            <person name="Thompson D.A."/>
            <person name="Haas B.J."/>
            <person name="Habib N."/>
            <person name="Wapinski I."/>
            <person name="Roy S."/>
            <person name="Lin M.F."/>
            <person name="Heiman D.I."/>
            <person name="Young S.K."/>
            <person name="Furuya K."/>
            <person name="Guo Y."/>
            <person name="Pidoux A."/>
            <person name="Chen H.M."/>
            <person name="Robbertse B."/>
            <person name="Goldberg J.M."/>
            <person name="Aoki K."/>
            <person name="Bayne E.H."/>
            <person name="Berlin A.M."/>
            <person name="Desjardins C.A."/>
            <person name="Dobbs E."/>
            <person name="Dukaj L."/>
            <person name="Fan L."/>
            <person name="FitzGerald M.G."/>
            <person name="French C."/>
            <person name="Gujja S."/>
            <person name="Hansen K."/>
            <person name="Keifenheim D."/>
            <person name="Levin J.Z."/>
            <person name="Mosher R.A."/>
            <person name="Mueller C.A."/>
            <person name="Pfiffner J."/>
            <person name="Priest M."/>
            <person name="Russ C."/>
            <person name="Smialowska A."/>
            <person name="Swoboda P."/>
            <person name="Sykes S.M."/>
            <person name="Vaughn M."/>
            <person name="Vengrova S."/>
            <person name="Yoder R."/>
            <person name="Zeng Q."/>
            <person name="Allshire R."/>
            <person name="Baulcombe D."/>
            <person name="Birren B.W."/>
            <person name="Brown W."/>
            <person name="Ekwall K."/>
            <person name="Kellis M."/>
            <person name="Leatherwood J."/>
            <person name="Levin H."/>
            <person name="Margalit H."/>
            <person name="Martienssen R."/>
            <person name="Nieduszynski C.A."/>
            <person name="Spatafora J.W."/>
            <person name="Friedman N."/>
            <person name="Dalgaard J.Z."/>
            <person name="Baumann P."/>
            <person name="Niki H."/>
            <person name="Regev A."/>
            <person name="Nusbaum C."/>
        </authorList>
    </citation>
    <scope>NUCLEOTIDE SEQUENCE [LARGE SCALE GENOMIC DNA]</scope>
    <source>
        <strain evidence="3">yFS275 / FY16936</strain>
    </source>
</reference>
<dbReference type="EMBL" id="KE651166">
    <property type="protein sequence ID" value="EEB05409.1"/>
    <property type="molecule type" value="Genomic_DNA"/>
</dbReference>
<keyword evidence="3" id="KW-1185">Reference proteome</keyword>
<dbReference type="RefSeq" id="XP_002171702.1">
    <property type="nucleotide sequence ID" value="XM_002171666.2"/>
</dbReference>
<sequence>MLKESRKRESFAQNELEDFMSLNEGSNSKRSKAAENENTIESNLEYLFAPETNVSTSDGPSFTFSEEQDKKGDGDVSDNIRRGPSNEGWNPTLTELYEFQTFNDHLAHLKPLSSNTEYKHQILWHIRSILIQLNGRSAVSQVVSRMMVDQPCLYRLISSDSALTGDTFERLTTLVTNYMHNCTQSRIPLHLWLHSDTNGNTLICSSHIDDENAESKRKRYYRSLYTMADISGTPRPTRSPSHGQQNHLFSISSPAKKEASQSELDHEKSSSPFETVFPNYDVESSKERPPHTAFSEIDDRVNAGLDEDIIGFHAFQMKDTDLGQLIIDTSYESSTLPSLFEDC</sequence>
<evidence type="ECO:0000313" key="3">
    <source>
        <dbReference type="Proteomes" id="UP000001744"/>
    </source>
</evidence>
<feature type="compositionally biased region" description="Basic and acidic residues" evidence="1">
    <location>
        <begin position="1"/>
        <end position="10"/>
    </location>
</feature>
<dbReference type="AlphaFoldDB" id="B6JVK8"/>
<feature type="compositionally biased region" description="Basic and acidic residues" evidence="1">
    <location>
        <begin position="255"/>
        <end position="269"/>
    </location>
</feature>
<feature type="compositionally biased region" description="Polar residues" evidence="1">
    <location>
        <begin position="234"/>
        <end position="253"/>
    </location>
</feature>
<proteinExistence type="predicted"/>
<protein>
    <submittedName>
        <fullName evidence="2">Uncharacterized protein</fullName>
    </submittedName>
</protein>
<accession>B6JVK8</accession>
<evidence type="ECO:0000313" key="2">
    <source>
        <dbReference type="EMBL" id="EEB05409.1"/>
    </source>
</evidence>
<feature type="compositionally biased region" description="Basic and acidic residues" evidence="1">
    <location>
        <begin position="67"/>
        <end position="81"/>
    </location>
</feature>
<dbReference type="VEuPathDB" id="FungiDB:SJAG_00422"/>
<dbReference type="JaponicusDB" id="SJAG_00422"/>
<feature type="region of interest" description="Disordered" evidence="1">
    <location>
        <begin position="231"/>
        <end position="292"/>
    </location>
</feature>
<dbReference type="GeneID" id="7049568"/>
<dbReference type="HOGENOM" id="CLU_809319_0_0_1"/>
<name>B6JVK8_SCHJY</name>
<organism evidence="2 3">
    <name type="scientific">Schizosaccharomyces japonicus (strain yFS275 / FY16936)</name>
    <name type="common">Fission yeast</name>
    <dbReference type="NCBI Taxonomy" id="402676"/>
    <lineage>
        <taxon>Eukaryota</taxon>
        <taxon>Fungi</taxon>
        <taxon>Dikarya</taxon>
        <taxon>Ascomycota</taxon>
        <taxon>Taphrinomycotina</taxon>
        <taxon>Schizosaccharomycetes</taxon>
        <taxon>Schizosaccharomycetales</taxon>
        <taxon>Schizosaccharomycetaceae</taxon>
        <taxon>Schizosaccharomyces</taxon>
    </lineage>
</organism>
<gene>
    <name evidence="2" type="ORF">SJAG_00422</name>
</gene>